<evidence type="ECO:0000256" key="3">
    <source>
        <dbReference type="PROSITE-ProRule" id="PRU00023"/>
    </source>
</evidence>
<dbReference type="EMBL" id="JBFXLR010000047">
    <property type="protein sequence ID" value="KAL2843273.1"/>
    <property type="molecule type" value="Genomic_DNA"/>
</dbReference>
<accession>A0ABR4JTA5</accession>
<keyword evidence="2 3" id="KW-0040">ANK repeat</keyword>
<dbReference type="Gene3D" id="1.25.40.20">
    <property type="entry name" value="Ankyrin repeat-containing domain"/>
    <property type="match status" value="1"/>
</dbReference>
<dbReference type="Pfam" id="PF12796">
    <property type="entry name" value="Ank_2"/>
    <property type="match status" value="1"/>
</dbReference>
<dbReference type="GeneID" id="98161746"/>
<dbReference type="PANTHER" id="PTHR24171:SF9">
    <property type="entry name" value="ANKYRIN REPEAT DOMAIN-CONTAINING PROTEIN 39"/>
    <property type="match status" value="1"/>
</dbReference>
<keyword evidence="5" id="KW-1185">Reference proteome</keyword>
<evidence type="ECO:0000313" key="5">
    <source>
        <dbReference type="Proteomes" id="UP001610444"/>
    </source>
</evidence>
<sequence>MEGVTPRRGATLSSTKLRDLVTGLLFEYSAALGVDPNSADDLEKGATAISIPARGGQLDGVHALIASGAKTDRPNENGETPLACAAAGGHAHIVEILLEKGAEPNFQDAQGANPCVSGGE</sequence>
<comment type="caution">
    <text evidence="4">The sequence shown here is derived from an EMBL/GenBank/DDBJ whole genome shotgun (WGS) entry which is preliminary data.</text>
</comment>
<feature type="repeat" description="ANK" evidence="3">
    <location>
        <begin position="77"/>
        <end position="109"/>
    </location>
</feature>
<dbReference type="InterPro" id="IPR036770">
    <property type="entry name" value="Ankyrin_rpt-contain_sf"/>
</dbReference>
<evidence type="ECO:0000256" key="2">
    <source>
        <dbReference type="ARBA" id="ARBA00023043"/>
    </source>
</evidence>
<evidence type="ECO:0000256" key="1">
    <source>
        <dbReference type="ARBA" id="ARBA00022737"/>
    </source>
</evidence>
<dbReference type="PANTHER" id="PTHR24171">
    <property type="entry name" value="ANKYRIN REPEAT DOMAIN-CONTAINING PROTEIN 39-RELATED"/>
    <property type="match status" value="1"/>
</dbReference>
<protein>
    <recommendedName>
        <fullName evidence="6">Ankyrin repeat-containing domain protein</fullName>
    </recommendedName>
</protein>
<dbReference type="SMART" id="SM00248">
    <property type="entry name" value="ANK"/>
    <property type="match status" value="2"/>
</dbReference>
<evidence type="ECO:0000313" key="4">
    <source>
        <dbReference type="EMBL" id="KAL2843273.1"/>
    </source>
</evidence>
<gene>
    <name evidence="4" type="ORF">BJX68DRAFT_270283</name>
</gene>
<dbReference type="PROSITE" id="PS50297">
    <property type="entry name" value="ANK_REP_REGION"/>
    <property type="match status" value="1"/>
</dbReference>
<dbReference type="Proteomes" id="UP001610444">
    <property type="component" value="Unassembled WGS sequence"/>
</dbReference>
<dbReference type="SUPFAM" id="SSF48403">
    <property type="entry name" value="Ankyrin repeat"/>
    <property type="match status" value="1"/>
</dbReference>
<organism evidence="4 5">
    <name type="scientific">Aspergillus pseudodeflectus</name>
    <dbReference type="NCBI Taxonomy" id="176178"/>
    <lineage>
        <taxon>Eukaryota</taxon>
        <taxon>Fungi</taxon>
        <taxon>Dikarya</taxon>
        <taxon>Ascomycota</taxon>
        <taxon>Pezizomycotina</taxon>
        <taxon>Eurotiomycetes</taxon>
        <taxon>Eurotiomycetidae</taxon>
        <taxon>Eurotiales</taxon>
        <taxon>Aspergillaceae</taxon>
        <taxon>Aspergillus</taxon>
        <taxon>Aspergillus subgen. Nidulantes</taxon>
    </lineage>
</organism>
<keyword evidence="1" id="KW-0677">Repeat</keyword>
<dbReference type="InterPro" id="IPR002110">
    <property type="entry name" value="Ankyrin_rpt"/>
</dbReference>
<proteinExistence type="predicted"/>
<reference evidence="4 5" key="1">
    <citation type="submission" date="2024-07" db="EMBL/GenBank/DDBJ databases">
        <title>Section-level genome sequencing and comparative genomics of Aspergillus sections Usti and Cavernicolus.</title>
        <authorList>
            <consortium name="Lawrence Berkeley National Laboratory"/>
            <person name="Nybo J.L."/>
            <person name="Vesth T.C."/>
            <person name="Theobald S."/>
            <person name="Frisvad J.C."/>
            <person name="Larsen T.O."/>
            <person name="Kjaerboelling I."/>
            <person name="Rothschild-Mancinelli K."/>
            <person name="Lyhne E.K."/>
            <person name="Kogle M.E."/>
            <person name="Barry K."/>
            <person name="Clum A."/>
            <person name="Na H."/>
            <person name="Ledsgaard L."/>
            <person name="Lin J."/>
            <person name="Lipzen A."/>
            <person name="Kuo A."/>
            <person name="Riley R."/>
            <person name="Mondo S."/>
            <person name="LaButti K."/>
            <person name="Haridas S."/>
            <person name="Pangalinan J."/>
            <person name="Salamov A.A."/>
            <person name="Simmons B.A."/>
            <person name="Magnuson J.K."/>
            <person name="Chen J."/>
            <person name="Drula E."/>
            <person name="Henrissat B."/>
            <person name="Wiebenga A."/>
            <person name="Lubbers R.J."/>
            <person name="Gomes A.C."/>
            <person name="Macurrencykelacurrency M.R."/>
            <person name="Stajich J."/>
            <person name="Grigoriev I.V."/>
            <person name="Mortensen U.H."/>
            <person name="De vries R.P."/>
            <person name="Baker S.E."/>
            <person name="Andersen M.R."/>
        </authorList>
    </citation>
    <scope>NUCLEOTIDE SEQUENCE [LARGE SCALE GENOMIC DNA]</scope>
    <source>
        <strain evidence="4 5">CBS 756.74</strain>
    </source>
</reference>
<name>A0ABR4JTA5_9EURO</name>
<dbReference type="PROSITE" id="PS50088">
    <property type="entry name" value="ANK_REPEAT"/>
    <property type="match status" value="1"/>
</dbReference>
<dbReference type="RefSeq" id="XP_070895546.1">
    <property type="nucleotide sequence ID" value="XM_071046582.1"/>
</dbReference>
<evidence type="ECO:0008006" key="6">
    <source>
        <dbReference type="Google" id="ProtNLM"/>
    </source>
</evidence>